<name>A0ABW5QWW8_9BACL</name>
<dbReference type="PANTHER" id="PTHR46656">
    <property type="entry name" value="PUTATIVE-RELATED"/>
    <property type="match status" value="1"/>
</dbReference>
<dbReference type="EMBL" id="JBHUMY010000012">
    <property type="protein sequence ID" value="MFD2661011.1"/>
    <property type="molecule type" value="Genomic_DNA"/>
</dbReference>
<evidence type="ECO:0000313" key="3">
    <source>
        <dbReference type="Proteomes" id="UP001597493"/>
    </source>
</evidence>
<accession>A0ABW5QWW8</accession>
<dbReference type="GO" id="GO:0016757">
    <property type="term" value="F:glycosyltransferase activity"/>
    <property type="evidence" value="ECO:0007669"/>
    <property type="project" value="UniProtKB-KW"/>
</dbReference>
<evidence type="ECO:0000259" key="1">
    <source>
        <dbReference type="Pfam" id="PF00534"/>
    </source>
</evidence>
<dbReference type="Gene3D" id="3.40.50.2000">
    <property type="entry name" value="Glycogen Phosphorylase B"/>
    <property type="match status" value="1"/>
</dbReference>
<comment type="caution">
    <text evidence="2">The sequence shown here is derived from an EMBL/GenBank/DDBJ whole genome shotgun (WGS) entry which is preliminary data.</text>
</comment>
<organism evidence="2 3">
    <name type="scientific">Paenibacillus thailandensis</name>
    <dbReference type="NCBI Taxonomy" id="393250"/>
    <lineage>
        <taxon>Bacteria</taxon>
        <taxon>Bacillati</taxon>
        <taxon>Bacillota</taxon>
        <taxon>Bacilli</taxon>
        <taxon>Bacillales</taxon>
        <taxon>Paenibacillaceae</taxon>
        <taxon>Paenibacillus</taxon>
    </lineage>
</organism>
<dbReference type="CDD" id="cd03801">
    <property type="entry name" value="GT4_PimA-like"/>
    <property type="match status" value="1"/>
</dbReference>
<dbReference type="Pfam" id="PF00534">
    <property type="entry name" value="Glycos_transf_1"/>
    <property type="match status" value="1"/>
</dbReference>
<keyword evidence="2" id="KW-0328">Glycosyltransferase</keyword>
<sequence length="360" mass="41343">MDVLLEGLFYNGYGFAEDNRFLLQALDSAGYRVRILPRDPGAKYSALHLDEIRYIESFEHTELHNNDIYICNIMGSNLTRRPDFRVNIARTGFETDRIPSFWIPNLNAFDEVWVFSQFNQATFSASGVTSPIKVIPSYSAWAEADMEDSLFRVPFDDKFLFLSVFDWSDRKGYDLLINAYLEEFARTDNVALIIKTTAGNDDKINEVSLLASGNKEAPEIFIMNKMLPTNDLIKLYRLCNAFVLPTRGEGWGRPIMEAMIVGMPVIATNWSGPTDFMNEDNAFPVKVDKLTEIRNHPIPLFNGHRWAEPSLNDLKRQMRYVYENPNEAKQKGIQARSDILGRYGKTQMIKLIKSEIEKFT</sequence>
<reference evidence="3" key="1">
    <citation type="journal article" date="2019" name="Int. J. Syst. Evol. Microbiol.">
        <title>The Global Catalogue of Microorganisms (GCM) 10K type strain sequencing project: providing services to taxonomists for standard genome sequencing and annotation.</title>
        <authorList>
            <consortium name="The Broad Institute Genomics Platform"/>
            <consortium name="The Broad Institute Genome Sequencing Center for Infectious Disease"/>
            <person name="Wu L."/>
            <person name="Ma J."/>
        </authorList>
    </citation>
    <scope>NUCLEOTIDE SEQUENCE [LARGE SCALE GENOMIC DNA]</scope>
    <source>
        <strain evidence="3">TISTR 1827</strain>
    </source>
</reference>
<dbReference type="RefSeq" id="WP_379273270.1">
    <property type="nucleotide sequence ID" value="NZ_JBHUGT010000002.1"/>
</dbReference>
<evidence type="ECO:0000313" key="2">
    <source>
        <dbReference type="EMBL" id="MFD2661011.1"/>
    </source>
</evidence>
<keyword evidence="2" id="KW-0808">Transferase</keyword>
<dbReference type="InterPro" id="IPR001296">
    <property type="entry name" value="Glyco_trans_1"/>
</dbReference>
<dbReference type="PANTHER" id="PTHR46656:SF3">
    <property type="entry name" value="PUTATIVE-RELATED"/>
    <property type="match status" value="1"/>
</dbReference>
<protein>
    <submittedName>
        <fullName evidence="2">Glycosyltransferase family 4 protein</fullName>
        <ecNumber evidence="2">2.4.-.-</ecNumber>
    </submittedName>
</protein>
<proteinExistence type="predicted"/>
<dbReference type="SUPFAM" id="SSF53756">
    <property type="entry name" value="UDP-Glycosyltransferase/glycogen phosphorylase"/>
    <property type="match status" value="1"/>
</dbReference>
<dbReference type="EC" id="2.4.-.-" evidence="2"/>
<keyword evidence="3" id="KW-1185">Reference proteome</keyword>
<feature type="domain" description="Glycosyl transferase family 1" evidence="1">
    <location>
        <begin position="155"/>
        <end position="281"/>
    </location>
</feature>
<gene>
    <name evidence="2" type="ORF">ACFSW5_12195</name>
</gene>
<dbReference type="Proteomes" id="UP001597493">
    <property type="component" value="Unassembled WGS sequence"/>
</dbReference>